<proteinExistence type="predicted"/>
<dbReference type="Pfam" id="PF12363">
    <property type="entry name" value="Phage_TAC_12"/>
    <property type="match status" value="1"/>
</dbReference>
<dbReference type="HOGENOM" id="CLU_144209_0_0_9"/>
<dbReference type="RefSeq" id="WP_002389853.1">
    <property type="nucleotide sequence ID" value="NZ_GL454464.1"/>
</dbReference>
<dbReference type="EMBL" id="AEBR01000067">
    <property type="protein sequence ID" value="EFM82366.1"/>
    <property type="molecule type" value="Genomic_DNA"/>
</dbReference>
<evidence type="ECO:0008006" key="3">
    <source>
        <dbReference type="Google" id="ProtNLM"/>
    </source>
</evidence>
<reference evidence="1 2" key="1">
    <citation type="submission" date="2010-07" db="EMBL/GenBank/DDBJ databases">
        <authorList>
            <person name="Sid Ahmed O."/>
        </authorList>
    </citation>
    <scope>NUCLEOTIDE SEQUENCE [LARGE SCALE GENOMIC DNA]</scope>
    <source>
        <strain evidence="1 2">TX4248</strain>
    </source>
</reference>
<accession>A0A125W5F1</accession>
<protein>
    <recommendedName>
        <fullName evidence="3">Phage protein</fullName>
    </recommendedName>
</protein>
<comment type="caution">
    <text evidence="1">The sequence shown here is derived from an EMBL/GenBank/DDBJ whole genome shotgun (WGS) entry which is preliminary data.</text>
</comment>
<evidence type="ECO:0000313" key="1">
    <source>
        <dbReference type="EMBL" id="EFM82366.1"/>
    </source>
</evidence>
<sequence length="116" mass="13090">MQIEIKGKKYNCIFGVKFIRELDKQHGVVRNDVNLGMGLTTLLPQLVSGNIVVLSDVLYTATITEKSRPSKDEVDEFVETVDDIEALFDETLKNLEESNAGKLTVRNFKKALMENK</sequence>
<dbReference type="AlphaFoldDB" id="A0A125W5F1"/>
<name>A0A125W5F1_ENTFL</name>
<gene>
    <name evidence="1" type="ORF">HMPREF9498_02093</name>
</gene>
<dbReference type="Proteomes" id="UP000004846">
    <property type="component" value="Unassembled WGS sequence"/>
</dbReference>
<evidence type="ECO:0000313" key="2">
    <source>
        <dbReference type="Proteomes" id="UP000004846"/>
    </source>
</evidence>
<dbReference type="InterPro" id="IPR024410">
    <property type="entry name" value="Phage_TAC_12"/>
</dbReference>
<organism evidence="1 2">
    <name type="scientific">Enterococcus faecalis TX4248</name>
    <dbReference type="NCBI Taxonomy" id="749495"/>
    <lineage>
        <taxon>Bacteria</taxon>
        <taxon>Bacillati</taxon>
        <taxon>Bacillota</taxon>
        <taxon>Bacilli</taxon>
        <taxon>Lactobacillales</taxon>
        <taxon>Enterococcaceae</taxon>
        <taxon>Enterococcus</taxon>
    </lineage>
</organism>